<dbReference type="RefSeq" id="XP_016267293.1">
    <property type="nucleotide sequence ID" value="XM_016403396.1"/>
</dbReference>
<evidence type="ECO:0000256" key="1">
    <source>
        <dbReference type="SAM" id="MobiDB-lite"/>
    </source>
</evidence>
<dbReference type="Proteomes" id="UP000053342">
    <property type="component" value="Unassembled WGS sequence"/>
</dbReference>
<keyword evidence="4" id="KW-1185">Reference proteome</keyword>
<accession>A0A0D2CB51</accession>
<feature type="region of interest" description="Disordered" evidence="1">
    <location>
        <begin position="140"/>
        <end position="171"/>
    </location>
</feature>
<dbReference type="InterPro" id="IPR057684">
    <property type="entry name" value="DUF7924"/>
</dbReference>
<dbReference type="Pfam" id="PF25545">
    <property type="entry name" value="DUF7924"/>
    <property type="match status" value="1"/>
</dbReference>
<feature type="region of interest" description="Disordered" evidence="1">
    <location>
        <begin position="104"/>
        <end position="123"/>
    </location>
</feature>
<feature type="region of interest" description="Disordered" evidence="1">
    <location>
        <begin position="78"/>
        <end position="99"/>
    </location>
</feature>
<organism evidence="3 4">
    <name type="scientific">Exophiala oligosperma</name>
    <dbReference type="NCBI Taxonomy" id="215243"/>
    <lineage>
        <taxon>Eukaryota</taxon>
        <taxon>Fungi</taxon>
        <taxon>Dikarya</taxon>
        <taxon>Ascomycota</taxon>
        <taxon>Pezizomycotina</taxon>
        <taxon>Eurotiomycetes</taxon>
        <taxon>Chaetothyriomycetidae</taxon>
        <taxon>Chaetothyriales</taxon>
        <taxon>Herpotrichiellaceae</taxon>
        <taxon>Exophiala</taxon>
    </lineage>
</organism>
<feature type="compositionally biased region" description="Polar residues" evidence="1">
    <location>
        <begin position="162"/>
        <end position="171"/>
    </location>
</feature>
<evidence type="ECO:0000259" key="2">
    <source>
        <dbReference type="Pfam" id="PF25545"/>
    </source>
</evidence>
<dbReference type="OrthoDB" id="5372703at2759"/>
<proteinExistence type="predicted"/>
<dbReference type="EMBL" id="KN847333">
    <property type="protein sequence ID" value="KIW47077.1"/>
    <property type="molecule type" value="Genomic_DNA"/>
</dbReference>
<dbReference type="GeneID" id="27354758"/>
<feature type="domain" description="DUF7924" evidence="2">
    <location>
        <begin position="278"/>
        <end position="414"/>
    </location>
</feature>
<reference evidence="3 4" key="1">
    <citation type="submission" date="2015-01" db="EMBL/GenBank/DDBJ databases">
        <title>The Genome Sequence of Exophiala oligosperma CBS72588.</title>
        <authorList>
            <consortium name="The Broad Institute Genomics Platform"/>
            <person name="Cuomo C."/>
            <person name="de Hoog S."/>
            <person name="Gorbushina A."/>
            <person name="Stielow B."/>
            <person name="Teixiera M."/>
            <person name="Abouelleil A."/>
            <person name="Chapman S.B."/>
            <person name="Priest M."/>
            <person name="Young S.K."/>
            <person name="Wortman J."/>
            <person name="Nusbaum C."/>
            <person name="Birren B."/>
        </authorList>
    </citation>
    <scope>NUCLEOTIDE SEQUENCE [LARGE SCALE GENOMIC DNA]</scope>
    <source>
        <strain evidence="3 4">CBS 72588</strain>
    </source>
</reference>
<dbReference type="HOGENOM" id="CLU_034751_0_0_1"/>
<name>A0A0D2CB51_9EURO</name>
<feature type="compositionally biased region" description="Basic and acidic residues" evidence="1">
    <location>
        <begin position="140"/>
        <end position="154"/>
    </location>
</feature>
<protein>
    <recommendedName>
        <fullName evidence="2">DUF7924 domain-containing protein</fullName>
    </recommendedName>
</protein>
<dbReference type="AlphaFoldDB" id="A0A0D2CB51"/>
<dbReference type="VEuPathDB" id="FungiDB:PV06_02684"/>
<sequence length="447" mass="50430">MMKQQHRSMECKSPQGPVLQKIAKTKKERHRPICLRWTLLFSHQQLTSPSTSLFILSPPMSSLQASRPATASEIRLQPATGSGCRRSKRLQNKPQVSYAQTVHRKRTNTTHPVGLDRESPKLAPSIHSLTEENLRRLNEEEMATRKRNGEETRTTTKRTKTQSKQAPSTNGGYRLHRLNVVNIFFDEDVPDYLQAAIDKIVKGKVSSEERRIVIRNAAEIFYSSSREINDDRSLEVEFVGLCRDALQNMSRPGISLRQEADWRCEFKPGLSKGNPIFLDANRAPAIKTPCPDITIGIGGKLFSDSLTSTMLSQSQAQEFLRTFQAEDDSLGLYEEKLLITLMESGRAFFPFATLEAKAYLTGKQVSEAQNQAAVSGASALKFQLHLTEMAKSAVSEFDDTHHQHPLFFSICTEGPYHELSAYLQHEAGQDLQRNAERDHRRLLHRGG</sequence>
<gene>
    <name evidence="3" type="ORF">PV06_02684</name>
</gene>
<evidence type="ECO:0000313" key="4">
    <source>
        <dbReference type="Proteomes" id="UP000053342"/>
    </source>
</evidence>
<evidence type="ECO:0000313" key="3">
    <source>
        <dbReference type="EMBL" id="KIW47077.1"/>
    </source>
</evidence>